<dbReference type="RefSeq" id="WP_386783510.1">
    <property type="nucleotide sequence ID" value="NZ_JBHTIC010000020.1"/>
</dbReference>
<organism evidence="1 2">
    <name type="scientific">Lutibacter aestuarii</name>
    <dbReference type="NCBI Taxonomy" id="861111"/>
    <lineage>
        <taxon>Bacteria</taxon>
        <taxon>Pseudomonadati</taxon>
        <taxon>Bacteroidota</taxon>
        <taxon>Flavobacteriia</taxon>
        <taxon>Flavobacteriales</taxon>
        <taxon>Flavobacteriaceae</taxon>
        <taxon>Lutibacter</taxon>
    </lineage>
</organism>
<accession>A0ABW2Z821</accession>
<sequence>MALTLRRNKGSELTWDEVDDNFEGLKTDIDKIKLQTPQDTDTALYDGDAIWTGSGLTYYVYVEEFKIDGVYQDLFISAEKTLAPLDAGTYPGMKRKDVFAVETDGAGNYYIIVVQGPIGVVPIEPTLDASTQLKISSATISAGATTPDGVNKTIIYAEGEPAEWFVNTSDPAKVVLADTTHIISGSQSIYCNGPDQDTTILFSAPGSVFTSSEILLTFDIKLDTVWEWKSSKRTTIDLYLYDTSDRFVDRLRVGSDFGFGFDGYNTTDVQKVVVRLSRFPGFFTKNTFDRVEFKFKRTSNDIFKIDNVALVTGVEYNGIVKVPTTTADLINKGTNLYDNKTFIEADYTSPAIGDMAYWNGTEFIVDKIQIGGGNAQNL</sequence>
<evidence type="ECO:0000313" key="2">
    <source>
        <dbReference type="Proteomes" id="UP001597032"/>
    </source>
</evidence>
<name>A0ABW2Z821_9FLAO</name>
<reference evidence="2" key="1">
    <citation type="journal article" date="2019" name="Int. J. Syst. Evol. Microbiol.">
        <title>The Global Catalogue of Microorganisms (GCM) 10K type strain sequencing project: providing services to taxonomists for standard genome sequencing and annotation.</title>
        <authorList>
            <consortium name="The Broad Institute Genomics Platform"/>
            <consortium name="The Broad Institute Genome Sequencing Center for Infectious Disease"/>
            <person name="Wu L."/>
            <person name="Ma J."/>
        </authorList>
    </citation>
    <scope>NUCLEOTIDE SEQUENCE [LARGE SCALE GENOMIC DNA]</scope>
    <source>
        <strain evidence="2">CCUG 60022</strain>
    </source>
</reference>
<evidence type="ECO:0008006" key="3">
    <source>
        <dbReference type="Google" id="ProtNLM"/>
    </source>
</evidence>
<dbReference type="Proteomes" id="UP001597032">
    <property type="component" value="Unassembled WGS sequence"/>
</dbReference>
<proteinExistence type="predicted"/>
<protein>
    <recommendedName>
        <fullName evidence="3">Major tropism determinant N-terminal domain-containing protein</fullName>
    </recommendedName>
</protein>
<gene>
    <name evidence="1" type="ORF">ACFQZW_12870</name>
</gene>
<keyword evidence="2" id="KW-1185">Reference proteome</keyword>
<dbReference type="EMBL" id="JBHTIC010000020">
    <property type="protein sequence ID" value="MFD0762976.1"/>
    <property type="molecule type" value="Genomic_DNA"/>
</dbReference>
<comment type="caution">
    <text evidence="1">The sequence shown here is derived from an EMBL/GenBank/DDBJ whole genome shotgun (WGS) entry which is preliminary data.</text>
</comment>
<evidence type="ECO:0000313" key="1">
    <source>
        <dbReference type="EMBL" id="MFD0762976.1"/>
    </source>
</evidence>